<evidence type="ECO:0000313" key="2">
    <source>
        <dbReference type="Proteomes" id="UP000434101"/>
    </source>
</evidence>
<evidence type="ECO:0000313" key="1">
    <source>
        <dbReference type="EMBL" id="MXV62103.1"/>
    </source>
</evidence>
<protein>
    <submittedName>
        <fullName evidence="1">Uncharacterized protein</fullName>
    </submittedName>
</protein>
<dbReference type="Proteomes" id="UP000434101">
    <property type="component" value="Unassembled WGS sequence"/>
</dbReference>
<comment type="caution">
    <text evidence="1">The sequence shown here is derived from an EMBL/GenBank/DDBJ whole genome shotgun (WGS) entry which is preliminary data.</text>
</comment>
<sequence length="131" mass="14816">MSTGVPREGQPQSQVPYIRRNATLLQDLPEPGEQWRSKAISDELANRLVGLQNRGIVQRVDRIKCEEWSKRRCIWQTDRDAYGRIQTVLEEGDDNALLPCGHSAISNERDVDGVSCGVCGEVHDREEVDSR</sequence>
<organism evidence="1 2">
    <name type="scientific">Natronorubrum halalkaliphilum</name>
    <dbReference type="NCBI Taxonomy" id="2691917"/>
    <lineage>
        <taxon>Archaea</taxon>
        <taxon>Methanobacteriati</taxon>
        <taxon>Methanobacteriota</taxon>
        <taxon>Stenosarchaea group</taxon>
        <taxon>Halobacteria</taxon>
        <taxon>Halobacteriales</taxon>
        <taxon>Natrialbaceae</taxon>
        <taxon>Natronorubrum</taxon>
    </lineage>
</organism>
<gene>
    <name evidence="1" type="ORF">GS429_08520</name>
</gene>
<reference evidence="1 2" key="1">
    <citation type="submission" date="2020-01" db="EMBL/GenBank/DDBJ databases">
        <title>Natronorubrum sp. JWXQ-INN 674 isolated from Inner Mongolia Autonomous Region of China.</title>
        <authorList>
            <person name="Xue Q."/>
        </authorList>
    </citation>
    <scope>NUCLEOTIDE SEQUENCE [LARGE SCALE GENOMIC DNA]</scope>
    <source>
        <strain evidence="1 2">JWXQ-INN-674</strain>
    </source>
</reference>
<proteinExistence type="predicted"/>
<dbReference type="AlphaFoldDB" id="A0A6B0VLL9"/>
<name>A0A6B0VLL9_9EURY</name>
<keyword evidence="2" id="KW-1185">Reference proteome</keyword>
<accession>A0A6B0VLL9</accession>
<dbReference type="RefSeq" id="WP_201293989.1">
    <property type="nucleotide sequence ID" value="NZ_WUYX01000027.1"/>
</dbReference>
<dbReference type="OrthoDB" id="201969at2157"/>
<dbReference type="EMBL" id="WUYX01000027">
    <property type="protein sequence ID" value="MXV62103.1"/>
    <property type="molecule type" value="Genomic_DNA"/>
</dbReference>